<dbReference type="OrthoDB" id="9806257at2"/>
<dbReference type="SUPFAM" id="SSF51905">
    <property type="entry name" value="FAD/NAD(P)-binding domain"/>
    <property type="match status" value="1"/>
</dbReference>
<proteinExistence type="predicted"/>
<keyword evidence="3" id="KW-0274">FAD</keyword>
<accession>A0A563DW53</accession>
<dbReference type="Proteomes" id="UP000320244">
    <property type="component" value="Unassembled WGS sequence"/>
</dbReference>
<evidence type="ECO:0000256" key="2">
    <source>
        <dbReference type="ARBA" id="ARBA00022630"/>
    </source>
</evidence>
<organism evidence="6 7">
    <name type="scientific">Leekyejoonella antrihumi</name>
    <dbReference type="NCBI Taxonomy" id="1660198"/>
    <lineage>
        <taxon>Bacteria</taxon>
        <taxon>Bacillati</taxon>
        <taxon>Actinomycetota</taxon>
        <taxon>Actinomycetes</taxon>
        <taxon>Micrococcales</taxon>
        <taxon>Dermacoccaceae</taxon>
        <taxon>Leekyejoonella</taxon>
    </lineage>
</organism>
<evidence type="ECO:0000313" key="6">
    <source>
        <dbReference type="EMBL" id="TWP34436.1"/>
    </source>
</evidence>
<dbReference type="Pfam" id="PF01266">
    <property type="entry name" value="DAO"/>
    <property type="match status" value="1"/>
</dbReference>
<keyword evidence="2" id="KW-0285">Flavoprotein</keyword>
<dbReference type="PANTHER" id="PTHR10961:SF7">
    <property type="entry name" value="FAD DEPENDENT OXIDOREDUCTASE DOMAIN-CONTAINING PROTEIN"/>
    <property type="match status" value="1"/>
</dbReference>
<dbReference type="GO" id="GO:0050660">
    <property type="term" value="F:flavin adenine dinucleotide binding"/>
    <property type="evidence" value="ECO:0007669"/>
    <property type="project" value="InterPro"/>
</dbReference>
<dbReference type="SUPFAM" id="SSF54373">
    <property type="entry name" value="FAD-linked reductases, C-terminal domain"/>
    <property type="match status" value="1"/>
</dbReference>
<keyword evidence="4" id="KW-0560">Oxidoreductase</keyword>
<comment type="caution">
    <text evidence="6">The sequence shown here is derived from an EMBL/GenBank/DDBJ whole genome shotgun (WGS) entry which is preliminary data.</text>
</comment>
<evidence type="ECO:0000256" key="1">
    <source>
        <dbReference type="ARBA" id="ARBA00001974"/>
    </source>
</evidence>
<dbReference type="GO" id="GO:0008115">
    <property type="term" value="F:sarcosine oxidase activity"/>
    <property type="evidence" value="ECO:0007669"/>
    <property type="project" value="TreeGrafter"/>
</dbReference>
<dbReference type="InterPro" id="IPR045170">
    <property type="entry name" value="MTOX"/>
</dbReference>
<reference evidence="6 7" key="1">
    <citation type="submission" date="2019-05" db="EMBL/GenBank/DDBJ databases">
        <authorList>
            <person name="Lee S.D."/>
        </authorList>
    </citation>
    <scope>NUCLEOTIDE SEQUENCE [LARGE SCALE GENOMIC DNA]</scope>
    <source>
        <strain evidence="6 7">C5-26</strain>
    </source>
</reference>
<dbReference type="Gene3D" id="3.30.9.10">
    <property type="entry name" value="D-Amino Acid Oxidase, subunit A, domain 2"/>
    <property type="match status" value="1"/>
</dbReference>
<evidence type="ECO:0000256" key="4">
    <source>
        <dbReference type="ARBA" id="ARBA00023002"/>
    </source>
</evidence>
<dbReference type="AlphaFoldDB" id="A0A563DW53"/>
<name>A0A563DW53_9MICO</name>
<protein>
    <submittedName>
        <fullName evidence="6">FAD-dependent oxidoreductase</fullName>
    </submittedName>
</protein>
<dbReference type="Gene3D" id="3.50.50.60">
    <property type="entry name" value="FAD/NAD(P)-binding domain"/>
    <property type="match status" value="1"/>
</dbReference>
<evidence type="ECO:0000313" key="7">
    <source>
        <dbReference type="Proteomes" id="UP000320244"/>
    </source>
</evidence>
<dbReference type="InterPro" id="IPR036188">
    <property type="entry name" value="FAD/NAD-bd_sf"/>
</dbReference>
<sequence length="404" mass="44125">MTSPAYREYDHIVIGGGAFGSAACYWLSARPGSRVLGLEQYELGHRRGSSGDSSRYIRPYHRDRRYSQLLPAAYDAWRSVQSTWQTAPILFTIGGLEIGDGSAAGQQMITDLAAALERDSIPFESPSPAQVHARWPQFRMYGDEQCIYQGDAGFVDPRHAIRAHAEIARDRGATILAETPVTKIEHDSGRWVITTPAGEFRSPRIILTAGAWTQRLLDQLGYPLAITVTEEQVTYFGARTLSDFALDRMPTFTFRSDEPMLYGGPDYAGFGVKITQEIMKHTVAPETRSHQLDLGVVQTCKAFLSQRLPGVDGPMISGRTCLYAGPVDRDLIIDHVPGAPGALMAIGGGVGFKYSSLVGRLLTNLAHDETPQVDISGFGLARESLRTPGHGFGSICVWLSSAAF</sequence>
<dbReference type="RefSeq" id="WP_146318686.1">
    <property type="nucleotide sequence ID" value="NZ_VCQV01000027.1"/>
</dbReference>
<reference evidence="6 7" key="2">
    <citation type="submission" date="2019-08" db="EMBL/GenBank/DDBJ databases">
        <title>Jejuicoccus antrihumi gen. nov., sp. nov., a new member of the family Dermacoccaceae isolated from a cave.</title>
        <authorList>
            <person name="Schumann P."/>
            <person name="Kim I.S."/>
        </authorList>
    </citation>
    <scope>NUCLEOTIDE SEQUENCE [LARGE SCALE GENOMIC DNA]</scope>
    <source>
        <strain evidence="6 7">C5-26</strain>
    </source>
</reference>
<gene>
    <name evidence="6" type="ORF">FGL98_17100</name>
</gene>
<evidence type="ECO:0000256" key="3">
    <source>
        <dbReference type="ARBA" id="ARBA00022827"/>
    </source>
</evidence>
<dbReference type="EMBL" id="VCQV01000027">
    <property type="protein sequence ID" value="TWP34436.1"/>
    <property type="molecule type" value="Genomic_DNA"/>
</dbReference>
<keyword evidence="7" id="KW-1185">Reference proteome</keyword>
<dbReference type="InterPro" id="IPR006076">
    <property type="entry name" value="FAD-dep_OxRdtase"/>
</dbReference>
<comment type="cofactor">
    <cofactor evidence="1">
        <name>FAD</name>
        <dbReference type="ChEBI" id="CHEBI:57692"/>
    </cofactor>
</comment>
<evidence type="ECO:0000259" key="5">
    <source>
        <dbReference type="Pfam" id="PF01266"/>
    </source>
</evidence>
<dbReference type="PROSITE" id="PS51257">
    <property type="entry name" value="PROKAR_LIPOPROTEIN"/>
    <property type="match status" value="1"/>
</dbReference>
<feature type="domain" description="FAD dependent oxidoreductase" evidence="5">
    <location>
        <begin position="10"/>
        <end position="365"/>
    </location>
</feature>
<dbReference type="PANTHER" id="PTHR10961">
    <property type="entry name" value="PEROXISOMAL SARCOSINE OXIDASE"/>
    <property type="match status" value="1"/>
</dbReference>